<evidence type="ECO:0000259" key="2">
    <source>
        <dbReference type="SMART" id="SM00316"/>
    </source>
</evidence>
<dbReference type="EMBL" id="CP086239">
    <property type="protein sequence ID" value="WAG60493.1"/>
    <property type="molecule type" value="Genomic_DNA"/>
</dbReference>
<dbReference type="GO" id="GO:0003677">
    <property type="term" value="F:DNA binding"/>
    <property type="evidence" value="ECO:0007669"/>
    <property type="project" value="UniProtKB-KW"/>
</dbReference>
<proteinExistence type="inferred from homology"/>
<reference evidence="3" key="1">
    <citation type="submission" date="2021-11" db="EMBL/GenBank/DDBJ databases">
        <title>Clostridia strains as spoilage organisms.</title>
        <authorList>
            <person name="Wambui J."/>
            <person name="Stevens M.J.A."/>
            <person name="Stephan R."/>
        </authorList>
    </citation>
    <scope>NUCLEOTIDE SEQUENCE</scope>
    <source>
        <strain evidence="3">CF009</strain>
    </source>
</reference>
<dbReference type="SMART" id="SM00316">
    <property type="entry name" value="S1"/>
    <property type="match status" value="3"/>
</dbReference>
<gene>
    <name evidence="3" type="ORF">LL038_23700</name>
</gene>
<dbReference type="PANTHER" id="PTHR37296">
    <property type="entry name" value="CONSERVED VIRULENCE FACTOR B"/>
    <property type="match status" value="1"/>
</dbReference>
<dbReference type="InterPro" id="IPR039566">
    <property type="entry name" value="CvfB_S1_st"/>
</dbReference>
<accession>A0AA47EHU7</accession>
<dbReference type="Pfam" id="PF13509">
    <property type="entry name" value="S1_2"/>
    <property type="match status" value="2"/>
</dbReference>
<evidence type="ECO:0000313" key="4">
    <source>
        <dbReference type="Proteomes" id="UP001164733"/>
    </source>
</evidence>
<dbReference type="InterPro" id="IPR014464">
    <property type="entry name" value="CvfB_fam"/>
</dbReference>
<feature type="domain" description="S1 motif" evidence="2">
    <location>
        <begin position="3"/>
        <end position="68"/>
    </location>
</feature>
<dbReference type="AlphaFoldDB" id="A0AA47EHU7"/>
<evidence type="ECO:0000313" key="3">
    <source>
        <dbReference type="EMBL" id="WAG60493.1"/>
    </source>
</evidence>
<dbReference type="PIRSF" id="PIRSF012524">
    <property type="entry name" value="YitL_S1"/>
    <property type="match status" value="1"/>
</dbReference>
<dbReference type="PANTHER" id="PTHR37296:SF1">
    <property type="entry name" value="CONSERVED VIRULENCE FACTOR B"/>
    <property type="match status" value="1"/>
</dbReference>
<keyword evidence="3" id="KW-0238">DNA-binding</keyword>
<dbReference type="InterPro" id="IPR003029">
    <property type="entry name" value="S1_domain"/>
</dbReference>
<name>A0AA47EHU7_9CLOT</name>
<protein>
    <submittedName>
        <fullName evidence="3">DNA-binding protein</fullName>
    </submittedName>
</protein>
<dbReference type="RefSeq" id="WP_216122837.1">
    <property type="nucleotide sequence ID" value="NZ_CP086239.1"/>
</dbReference>
<sequence>MIKIGDINSLKVVRRADFGYYLGAETDSTDDDILLPMKSTVGRALKIDDEVEAFIYRDSSDRLIATLKKPMAKVGDLAYLKVVDMTTIGSFVEIGLERDILVPFKEENYSLETGKKYLFYIYLDKTGRLAATTFIDKYLYDTDSYEIDDEVEGTVYGIQTNGTLMIAIDDIYRAVILRNENYASVIPGDRLTVRVQKYYEDGKMDVTARKPRLEERDLVERQIIEFLDKSGGSMVYNDKSSPDDIKKTFKTSKNAFKRALGGLMKSGWIVQDTDGTRLIEQETKLEEQETKLEEIEKE</sequence>
<feature type="domain" description="S1 motif" evidence="2">
    <location>
        <begin position="146"/>
        <end position="209"/>
    </location>
</feature>
<dbReference type="Pfam" id="PF17783">
    <property type="entry name" value="WHD_CvfB"/>
    <property type="match status" value="1"/>
</dbReference>
<feature type="domain" description="S1 motif" evidence="2">
    <location>
        <begin position="73"/>
        <end position="134"/>
    </location>
</feature>
<dbReference type="Proteomes" id="UP001164733">
    <property type="component" value="Chromosome"/>
</dbReference>
<dbReference type="InterPro" id="IPR040764">
    <property type="entry name" value="CvfB_WH"/>
</dbReference>
<comment type="similarity">
    <text evidence="1">Belongs to the CvfB family.</text>
</comment>
<evidence type="ECO:0000256" key="1">
    <source>
        <dbReference type="PIRNR" id="PIRNR012524"/>
    </source>
</evidence>
<organism evidence="3 4">
    <name type="scientific">Clostridium estertheticum</name>
    <dbReference type="NCBI Taxonomy" id="238834"/>
    <lineage>
        <taxon>Bacteria</taxon>
        <taxon>Bacillati</taxon>
        <taxon>Bacillota</taxon>
        <taxon>Clostridia</taxon>
        <taxon>Eubacteriales</taxon>
        <taxon>Clostridiaceae</taxon>
        <taxon>Clostridium</taxon>
    </lineage>
</organism>